<dbReference type="InterPro" id="IPR005175">
    <property type="entry name" value="PPC_dom"/>
</dbReference>
<evidence type="ECO:0000256" key="3">
    <source>
        <dbReference type="RuleBase" id="RU367031"/>
    </source>
</evidence>
<feature type="compositionally biased region" description="Low complexity" evidence="4">
    <location>
        <begin position="108"/>
        <end position="125"/>
    </location>
</feature>
<gene>
    <name evidence="6" type="ORF">QYE76_012709</name>
</gene>
<protein>
    <recommendedName>
        <fullName evidence="3">AT-hook motif nuclear-localized protein</fullName>
    </recommendedName>
</protein>
<proteinExistence type="predicted"/>
<feature type="domain" description="PPC" evidence="5">
    <location>
        <begin position="273"/>
        <end position="412"/>
    </location>
</feature>
<feature type="compositionally biased region" description="Pro residues" evidence="4">
    <location>
        <begin position="31"/>
        <end position="63"/>
    </location>
</feature>
<feature type="compositionally biased region" description="Basic residues" evidence="4">
    <location>
        <begin position="153"/>
        <end position="164"/>
    </location>
</feature>
<feature type="compositionally biased region" description="Basic and acidic residues" evidence="4">
    <location>
        <begin position="485"/>
        <end position="496"/>
    </location>
</feature>
<comment type="domain">
    <text evidence="3">The PPC domain mediates interactions between AHL proteins.</text>
</comment>
<organism evidence="6 7">
    <name type="scientific">Lolium multiflorum</name>
    <name type="common">Italian ryegrass</name>
    <name type="synonym">Lolium perenne subsp. multiflorum</name>
    <dbReference type="NCBI Taxonomy" id="4521"/>
    <lineage>
        <taxon>Eukaryota</taxon>
        <taxon>Viridiplantae</taxon>
        <taxon>Streptophyta</taxon>
        <taxon>Embryophyta</taxon>
        <taxon>Tracheophyta</taxon>
        <taxon>Spermatophyta</taxon>
        <taxon>Magnoliopsida</taxon>
        <taxon>Liliopsida</taxon>
        <taxon>Poales</taxon>
        <taxon>Poaceae</taxon>
        <taxon>BOP clade</taxon>
        <taxon>Pooideae</taxon>
        <taxon>Poodae</taxon>
        <taxon>Poeae</taxon>
        <taxon>Poeae Chloroplast Group 2 (Poeae type)</taxon>
        <taxon>Loliodinae</taxon>
        <taxon>Loliinae</taxon>
        <taxon>Lolium</taxon>
    </lineage>
</organism>
<dbReference type="GO" id="GO:0005634">
    <property type="term" value="C:nucleus"/>
    <property type="evidence" value="ECO:0007669"/>
    <property type="project" value="UniProtKB-SubCell"/>
</dbReference>
<dbReference type="FunFam" id="3.30.1330.80:FF:000003">
    <property type="entry name" value="AT-hook motif nuclear-localized protein 1-like"/>
    <property type="match status" value="1"/>
</dbReference>
<feature type="compositionally biased region" description="Low complexity" evidence="4">
    <location>
        <begin position="1"/>
        <end position="16"/>
    </location>
</feature>
<keyword evidence="3" id="KW-0238">DNA-binding</keyword>
<evidence type="ECO:0000259" key="5">
    <source>
        <dbReference type="PROSITE" id="PS51742"/>
    </source>
</evidence>
<dbReference type="EMBL" id="JAUUTY010000001">
    <property type="protein sequence ID" value="KAK1696012.1"/>
    <property type="molecule type" value="Genomic_DNA"/>
</dbReference>
<sequence length="496" mass="51907">MEAKDVAPLPAATAAGPAPPVPAPVSQAKPAPQPPASMPPHAHPQPPPTSMPPHAHPQPPPTSMPQHVHSHAPPPPHSHSQPPPPQHAHKQPPQPLPFAHHQPHHHQQPQPQHHQQQQPATGAGTPPAPMPGSGMRLSFDQMVGKPPGDPQHHQQHPHQQHQHHAPGPMLYNAPQPYATIPPPGANALGMGELMRKKRGRPRKYAPDGSMALALAPLSSASGGAPTPPPGQQQQQPPHGFSISSPPSDPNAKRRGRPPGSGKKKQFEALGSWGISFTPHILSVKAGEDVASKIMSFSQQGPRTVCILSANGAISNVTLRQPATSGGLVTYEGRFEIISLSGSFLLAEDGDTRSRTGGLSVALAGSDGRVLGGCVAGQLTAATPVQVVVASFIAEGKKSKPAEPRKVEPMSAPPQMATYVPAPVASPPSEGTSSGSSDDSGSPMNQGGMPYNHSGQPQQQPPHPQQHMPPAYASGGWSLSHHQNNNRHDADMKMMSN</sequence>
<dbReference type="CDD" id="cd11378">
    <property type="entry name" value="DUF296"/>
    <property type="match status" value="1"/>
</dbReference>
<dbReference type="Gene3D" id="3.30.1330.80">
    <property type="entry name" value="Hypothetical protein, similar to alpha- acetolactate decarboxylase, domain 2"/>
    <property type="match status" value="1"/>
</dbReference>
<feature type="region of interest" description="Disordered" evidence="4">
    <location>
        <begin position="1"/>
        <end position="179"/>
    </location>
</feature>
<evidence type="ECO:0000313" key="7">
    <source>
        <dbReference type="Proteomes" id="UP001231189"/>
    </source>
</evidence>
<dbReference type="PANTHER" id="PTHR31500">
    <property type="entry name" value="AT-HOOK MOTIF NUCLEAR-LOCALIZED PROTEIN 9"/>
    <property type="match status" value="1"/>
</dbReference>
<dbReference type="GO" id="GO:0003680">
    <property type="term" value="F:minor groove of adenine-thymine-rich DNA binding"/>
    <property type="evidence" value="ECO:0007669"/>
    <property type="project" value="UniProtKB-UniRule"/>
</dbReference>
<feature type="compositionally biased region" description="Basic and acidic residues" evidence="4">
    <location>
        <begin position="396"/>
        <end position="407"/>
    </location>
</feature>
<comment type="subcellular location">
    <subcellularLocation>
        <location evidence="1 3">Nucleus</location>
    </subcellularLocation>
</comment>
<feature type="region of interest" description="Disordered" evidence="4">
    <location>
        <begin position="217"/>
        <end position="265"/>
    </location>
</feature>
<dbReference type="PROSITE" id="PS51742">
    <property type="entry name" value="PPC"/>
    <property type="match status" value="1"/>
</dbReference>
<keyword evidence="2 3" id="KW-0539">Nucleus</keyword>
<evidence type="ECO:0000256" key="1">
    <source>
        <dbReference type="ARBA" id="ARBA00004123"/>
    </source>
</evidence>
<dbReference type="PANTHER" id="PTHR31500:SF51">
    <property type="entry name" value="AT-HOOK MOTIF NUCLEAR-LOCALIZED PROTEIN 8"/>
    <property type="match status" value="1"/>
</dbReference>
<evidence type="ECO:0000313" key="6">
    <source>
        <dbReference type="EMBL" id="KAK1696012.1"/>
    </source>
</evidence>
<evidence type="ECO:0000256" key="2">
    <source>
        <dbReference type="ARBA" id="ARBA00023242"/>
    </source>
</evidence>
<feature type="compositionally biased region" description="Low complexity" evidence="4">
    <location>
        <begin position="426"/>
        <end position="442"/>
    </location>
</feature>
<feature type="region of interest" description="Disordered" evidence="4">
    <location>
        <begin position="396"/>
        <end position="496"/>
    </location>
</feature>
<comment type="caution">
    <text evidence="6">The sequence shown here is derived from an EMBL/GenBank/DDBJ whole genome shotgun (WGS) entry which is preliminary data.</text>
</comment>
<dbReference type="Proteomes" id="UP001231189">
    <property type="component" value="Unassembled WGS sequence"/>
</dbReference>
<accession>A0AAD8U1I2</accession>
<dbReference type="SUPFAM" id="SSF117856">
    <property type="entry name" value="AF0104/ALDC/Ptd012-like"/>
    <property type="match status" value="1"/>
</dbReference>
<dbReference type="InterPro" id="IPR039605">
    <property type="entry name" value="AHL"/>
</dbReference>
<dbReference type="Pfam" id="PF03479">
    <property type="entry name" value="PCC"/>
    <property type="match status" value="1"/>
</dbReference>
<keyword evidence="3" id="KW-0804">Transcription</keyword>
<dbReference type="AlphaFoldDB" id="A0AAD8U1I2"/>
<evidence type="ECO:0000256" key="4">
    <source>
        <dbReference type="SAM" id="MobiDB-lite"/>
    </source>
</evidence>
<keyword evidence="3" id="KW-0805">Transcription regulation</keyword>
<keyword evidence="7" id="KW-1185">Reference proteome</keyword>
<feature type="compositionally biased region" description="Pro residues" evidence="4">
    <location>
        <begin position="72"/>
        <end position="96"/>
    </location>
</feature>
<name>A0AAD8U1I2_LOLMU</name>
<comment type="function">
    <text evidence="3">Transcription factor that specifically binds AT-rich DNA sequences related to the nuclear matrix attachment regions (MARs).</text>
</comment>
<reference evidence="6" key="1">
    <citation type="submission" date="2023-07" db="EMBL/GenBank/DDBJ databases">
        <title>A chromosome-level genome assembly of Lolium multiflorum.</title>
        <authorList>
            <person name="Chen Y."/>
            <person name="Copetti D."/>
            <person name="Kolliker R."/>
            <person name="Studer B."/>
        </authorList>
    </citation>
    <scope>NUCLEOTIDE SEQUENCE</scope>
    <source>
        <strain evidence="6">02402/16</strain>
        <tissue evidence="6">Leaf</tissue>
    </source>
</reference>